<evidence type="ECO:0000313" key="7">
    <source>
        <dbReference type="EMBL" id="CAI2378881.1"/>
    </source>
</evidence>
<dbReference type="GO" id="GO:0033615">
    <property type="term" value="P:mitochondrial proton-transporting ATP synthase complex assembly"/>
    <property type="evidence" value="ECO:0007669"/>
    <property type="project" value="TreeGrafter"/>
</dbReference>
<gene>
    <name evidence="7" type="ORF">ECRASSUSDP1_LOCUS20281</name>
</gene>
<dbReference type="GO" id="GO:0004222">
    <property type="term" value="F:metalloendopeptidase activity"/>
    <property type="evidence" value="ECO:0007669"/>
    <property type="project" value="InterPro"/>
</dbReference>
<evidence type="ECO:0000256" key="3">
    <source>
        <dbReference type="ARBA" id="ARBA00022723"/>
    </source>
</evidence>
<dbReference type="InterPro" id="IPR019165">
    <property type="entry name" value="Peptidase_M76_ATP23"/>
</dbReference>
<dbReference type="EC" id="3.4.24.-" evidence="6"/>
<keyword evidence="5 6" id="KW-0482">Metalloprotease</keyword>
<evidence type="ECO:0000256" key="5">
    <source>
        <dbReference type="ARBA" id="ARBA00023049"/>
    </source>
</evidence>
<dbReference type="EMBL" id="CAMPGE010020660">
    <property type="protein sequence ID" value="CAI2378881.1"/>
    <property type="molecule type" value="Genomic_DNA"/>
</dbReference>
<dbReference type="Proteomes" id="UP001295684">
    <property type="component" value="Unassembled WGS sequence"/>
</dbReference>
<evidence type="ECO:0000256" key="2">
    <source>
        <dbReference type="ARBA" id="ARBA00022670"/>
    </source>
</evidence>
<dbReference type="AlphaFoldDB" id="A0AAD1XTM0"/>
<keyword evidence="8" id="KW-1185">Reference proteome</keyword>
<accession>A0AAD1XTM0</accession>
<comment type="similarity">
    <text evidence="1 6">Belongs to the peptidase M76 family.</text>
</comment>
<evidence type="ECO:0000256" key="1">
    <source>
        <dbReference type="ARBA" id="ARBA00009915"/>
    </source>
</evidence>
<evidence type="ECO:0000313" key="8">
    <source>
        <dbReference type="Proteomes" id="UP001295684"/>
    </source>
</evidence>
<name>A0AAD1XTM0_EUPCR</name>
<sequence length="230" mass="26736">MSQTNQVKINRKTNLVLRLETLKAMSSYNQREMVNRYNNYSKYQVKKYIKEFKIKDFWRVMQSALLVHDRVLKAEDIIVGICDEFSQGLYVPDEQKIILCSNTLVRKLDFEDGIHRQLVKYYDHARSENYNLNNCRHLACSEVRAAGFSNKCNMAAVRLSKLKGKKSKREKLDADNYCLKTLASEYLSETPGCQDHSEEYVNKVFEQCSQDHSPLGDVLVSKTRSLTDIL</sequence>
<proteinExistence type="inferred from homology"/>
<dbReference type="GO" id="GO:0034982">
    <property type="term" value="P:mitochondrial protein processing"/>
    <property type="evidence" value="ECO:0007669"/>
    <property type="project" value="TreeGrafter"/>
</dbReference>
<dbReference type="GO" id="GO:0005739">
    <property type="term" value="C:mitochondrion"/>
    <property type="evidence" value="ECO:0007669"/>
    <property type="project" value="GOC"/>
</dbReference>
<comment type="caution">
    <text evidence="7">The sequence shown here is derived from an EMBL/GenBank/DDBJ whole genome shotgun (WGS) entry which is preliminary data.</text>
</comment>
<evidence type="ECO:0000256" key="4">
    <source>
        <dbReference type="ARBA" id="ARBA00022801"/>
    </source>
</evidence>
<reference evidence="7" key="1">
    <citation type="submission" date="2023-07" db="EMBL/GenBank/DDBJ databases">
        <authorList>
            <consortium name="AG Swart"/>
            <person name="Singh M."/>
            <person name="Singh A."/>
            <person name="Seah K."/>
            <person name="Emmerich C."/>
        </authorList>
    </citation>
    <scope>NUCLEOTIDE SEQUENCE</scope>
    <source>
        <strain evidence="7">DP1</strain>
    </source>
</reference>
<dbReference type="Pfam" id="PF09768">
    <property type="entry name" value="Peptidase_M76"/>
    <property type="match status" value="1"/>
</dbReference>
<dbReference type="PANTHER" id="PTHR21711">
    <property type="entry name" value="MITOCHONDRIAL INNER MEMBRANE PROTEASE"/>
    <property type="match status" value="1"/>
</dbReference>
<dbReference type="GO" id="GO:0046872">
    <property type="term" value="F:metal ion binding"/>
    <property type="evidence" value="ECO:0007669"/>
    <property type="project" value="UniProtKB-KW"/>
</dbReference>
<protein>
    <recommendedName>
        <fullName evidence="6">Mitochondrial inner membrane protease ATP23</fullName>
        <ecNumber evidence="6">3.4.24.-</ecNumber>
    </recommendedName>
</protein>
<keyword evidence="3 6" id="KW-0479">Metal-binding</keyword>
<evidence type="ECO:0000256" key="6">
    <source>
        <dbReference type="RuleBase" id="RU364057"/>
    </source>
</evidence>
<dbReference type="PANTHER" id="PTHR21711:SF0">
    <property type="entry name" value="MITOCHONDRIAL INNER MEMBRANE PROTEASE ATP23 HOMOLOG"/>
    <property type="match status" value="1"/>
</dbReference>
<keyword evidence="4 6" id="KW-0378">Hydrolase</keyword>
<keyword evidence="2 6" id="KW-0645">Protease</keyword>
<organism evidence="7 8">
    <name type="scientific">Euplotes crassus</name>
    <dbReference type="NCBI Taxonomy" id="5936"/>
    <lineage>
        <taxon>Eukaryota</taxon>
        <taxon>Sar</taxon>
        <taxon>Alveolata</taxon>
        <taxon>Ciliophora</taxon>
        <taxon>Intramacronucleata</taxon>
        <taxon>Spirotrichea</taxon>
        <taxon>Hypotrichia</taxon>
        <taxon>Euplotida</taxon>
        <taxon>Euplotidae</taxon>
        <taxon>Moneuplotes</taxon>
    </lineage>
</organism>